<organism evidence="2 3">
    <name type="scientific">Dryococelus australis</name>
    <dbReference type="NCBI Taxonomy" id="614101"/>
    <lineage>
        <taxon>Eukaryota</taxon>
        <taxon>Metazoa</taxon>
        <taxon>Ecdysozoa</taxon>
        <taxon>Arthropoda</taxon>
        <taxon>Hexapoda</taxon>
        <taxon>Insecta</taxon>
        <taxon>Pterygota</taxon>
        <taxon>Neoptera</taxon>
        <taxon>Polyneoptera</taxon>
        <taxon>Phasmatodea</taxon>
        <taxon>Verophasmatodea</taxon>
        <taxon>Anareolatae</taxon>
        <taxon>Phasmatidae</taxon>
        <taxon>Eurycanthinae</taxon>
        <taxon>Dryococelus</taxon>
    </lineage>
</organism>
<feature type="region of interest" description="Disordered" evidence="1">
    <location>
        <begin position="403"/>
        <end position="439"/>
    </location>
</feature>
<reference evidence="2 3" key="1">
    <citation type="submission" date="2023-02" db="EMBL/GenBank/DDBJ databases">
        <title>LHISI_Scaffold_Assembly.</title>
        <authorList>
            <person name="Stuart O.P."/>
            <person name="Cleave R."/>
            <person name="Magrath M.J.L."/>
            <person name="Mikheyev A.S."/>
        </authorList>
    </citation>
    <scope>NUCLEOTIDE SEQUENCE [LARGE SCALE GENOMIC DNA]</scope>
    <source>
        <strain evidence="2">Daus_M_001</strain>
        <tissue evidence="2">Leg muscle</tissue>
    </source>
</reference>
<keyword evidence="3" id="KW-1185">Reference proteome</keyword>
<feature type="region of interest" description="Disordered" evidence="1">
    <location>
        <begin position="40"/>
        <end position="59"/>
    </location>
</feature>
<dbReference type="Proteomes" id="UP001159363">
    <property type="component" value="Chromosome 2"/>
</dbReference>
<evidence type="ECO:0000313" key="2">
    <source>
        <dbReference type="EMBL" id="KAJ8893491.1"/>
    </source>
</evidence>
<gene>
    <name evidence="2" type="ORF">PR048_006089</name>
</gene>
<feature type="compositionally biased region" description="Polar residues" evidence="1">
    <location>
        <begin position="505"/>
        <end position="514"/>
    </location>
</feature>
<name>A0ABQ9IA35_9NEOP</name>
<evidence type="ECO:0000313" key="3">
    <source>
        <dbReference type="Proteomes" id="UP001159363"/>
    </source>
</evidence>
<proteinExistence type="predicted"/>
<accession>A0ABQ9IA35</accession>
<feature type="compositionally biased region" description="Basic and acidic residues" evidence="1">
    <location>
        <begin position="225"/>
        <end position="234"/>
    </location>
</feature>
<feature type="region of interest" description="Disordered" evidence="1">
    <location>
        <begin position="225"/>
        <end position="244"/>
    </location>
</feature>
<feature type="compositionally biased region" description="Polar residues" evidence="1">
    <location>
        <begin position="408"/>
        <end position="417"/>
    </location>
</feature>
<sequence length="737" mass="81106">MKSSKLLQIWVKETKEIKFVVGRRSQLVTTMVAVETAGGRKWKTGAPGKTGSQATHYDGSRKGLGTSRLELSITLNDSNRGFSECCRFSTAACRRRSSLRHVSVRRSIRTALKLVISMYTNNDEATRATGVLGRGGGETRRNFEFVSPRLIISANRIRLERAPQKQSSDAHKTPYDRVKRFRERRINVKKSECVNVSTYRIVELSWENWAALKNEDLRADEAPECRGETGDARENPPTSGIARNDSHLRKYGVTRPGSNLFALVGVKQSKLLSDRGPRHRILVVIASEVCRGPVGRTLADGVLLQLTASSGGSGSRCHLLSNQSQGSLTASHELAVGTPGELHKGLVGEALSFGEGEISEDGAVADLTRRLIGQWRCHVPHTQKPGTSTVTVRLVTSQRILSRRSDTTSDNEFNRQVSAGDIASGSPRAKSEATRRSSRRAGYKYAAVIQGKHARLSRVVDDRSADRGAHVRSRTSPSPGGKLVYNCREDAITPQGIHTKPPRTTHLTPWTTCNPPGKLQGVLLPRPGISERPHDSSAPQVRYLFAARAPVFLIARPEYGTAPEWGDGEAGDPREGPLTSGIVRHDSHMREFGLTVPGIEPGSPWLEIGRLTAQPPWPPDVKLGEGERELMESDSRTLGHERYYMGPQAVFNISLCALSNPHLASDVRRYCYRLFTVKSAHFTMNSLYALQLTGCEFPLRARFVSVGYNQPLLSLAHRDALFSTLPPLPHPPGEARE</sequence>
<comment type="caution">
    <text evidence="2">The sequence shown here is derived from an EMBL/GenBank/DDBJ whole genome shotgun (WGS) entry which is preliminary data.</text>
</comment>
<feature type="region of interest" description="Disordered" evidence="1">
    <location>
        <begin position="460"/>
        <end position="514"/>
    </location>
</feature>
<dbReference type="EMBL" id="JARBHB010000002">
    <property type="protein sequence ID" value="KAJ8893491.1"/>
    <property type="molecule type" value="Genomic_DNA"/>
</dbReference>
<feature type="compositionally biased region" description="Basic and acidic residues" evidence="1">
    <location>
        <begin position="460"/>
        <end position="469"/>
    </location>
</feature>
<evidence type="ECO:0000256" key="1">
    <source>
        <dbReference type="SAM" id="MobiDB-lite"/>
    </source>
</evidence>
<protein>
    <submittedName>
        <fullName evidence="2">Uncharacterized protein</fullName>
    </submittedName>
</protein>